<dbReference type="RefSeq" id="WP_322521263.1">
    <property type="nucleotide sequence ID" value="NZ_CP140153.1"/>
</dbReference>
<keyword evidence="10 11" id="KW-0961">Cell wall biogenesis/degradation</keyword>
<feature type="transmembrane region" description="Helical" evidence="11">
    <location>
        <begin position="16"/>
        <end position="37"/>
    </location>
</feature>
<dbReference type="Gene3D" id="1.10.3810.10">
    <property type="entry name" value="Biosynthetic peptidoglycan transglycosylase-like"/>
    <property type="match status" value="1"/>
</dbReference>
<feature type="domain" description="Glycosyl transferase family 51" evidence="12">
    <location>
        <begin position="69"/>
        <end position="234"/>
    </location>
</feature>
<keyword evidence="4 11" id="KW-0808">Transferase</keyword>
<evidence type="ECO:0000313" key="13">
    <source>
        <dbReference type="EMBL" id="WQH16264.1"/>
    </source>
</evidence>
<proteinExistence type="inferred from homology"/>
<comment type="pathway">
    <text evidence="11">Cell wall biogenesis; peptidoglycan biosynthesis.</text>
</comment>
<keyword evidence="8 11" id="KW-1133">Transmembrane helix</keyword>
<keyword evidence="9 11" id="KW-0472">Membrane</keyword>
<gene>
    <name evidence="11 13" type="primary">mtgA</name>
    <name evidence="13" type="ORF">SR882_10955</name>
</gene>
<evidence type="ECO:0000256" key="5">
    <source>
        <dbReference type="ARBA" id="ARBA00022692"/>
    </source>
</evidence>
<keyword evidence="7 11" id="KW-0573">Peptidoglycan synthesis</keyword>
<dbReference type="GO" id="GO:0016757">
    <property type="term" value="F:glycosyltransferase activity"/>
    <property type="evidence" value="ECO:0007669"/>
    <property type="project" value="UniProtKB-KW"/>
</dbReference>
<organism evidence="13 14">
    <name type="scientific">Guyparkeria halophila</name>
    <dbReference type="NCBI Taxonomy" id="47960"/>
    <lineage>
        <taxon>Bacteria</taxon>
        <taxon>Pseudomonadati</taxon>
        <taxon>Pseudomonadota</taxon>
        <taxon>Gammaproteobacteria</taxon>
        <taxon>Chromatiales</taxon>
        <taxon>Thioalkalibacteraceae</taxon>
        <taxon>Guyparkeria</taxon>
    </lineage>
</organism>
<comment type="subcellular location">
    <subcellularLocation>
        <location evidence="11">Cell inner membrane</location>
        <topology evidence="11">Single-pass membrane protein</topology>
    </subcellularLocation>
</comment>
<keyword evidence="1 11" id="KW-1003">Cell membrane</keyword>
<accession>A0ABZ0YXZ5</accession>
<dbReference type="PANTHER" id="PTHR30400">
    <property type="entry name" value="MONOFUNCTIONAL BIOSYNTHETIC PEPTIDOGLYCAN TRANSGLYCOSYLASE"/>
    <property type="match status" value="1"/>
</dbReference>
<reference evidence="13 14" key="1">
    <citation type="submission" date="2023-11" db="EMBL/GenBank/DDBJ databases">
        <title>MicrobeMod: A computational toolkit for identifying prokaryotic methylation and restriction-modification with nanopore sequencing.</title>
        <authorList>
            <person name="Crits-Christoph A."/>
            <person name="Kang S.C."/>
            <person name="Lee H."/>
            <person name="Ostrov N."/>
        </authorList>
    </citation>
    <scope>NUCLEOTIDE SEQUENCE [LARGE SCALE GENOMIC DNA]</scope>
    <source>
        <strain evidence="13 14">ATCC 49870</strain>
    </source>
</reference>
<sequence>MHQRKKTTKNRPIRRWFWRLIGLALLAFLLVQLWFFVQVWHLRDHNPETTAFMRERLEMLQGIRPDITAQQIYVPYESISPAARRAVVASEDDRFMDHWGIDVVGLRHAMERNLEAGEIVAGGSTITQQLAKNLFLSADQSLWRKGQEAIIALMLEATLGKRRILELYLNYAEWGNLLYGIEAAARHYHGKSAGQLGKREAAQLAAMLPNPRFYQDNRSARGLQVRTKAVLGRMEYSRTPPL</sequence>
<dbReference type="InterPro" id="IPR001264">
    <property type="entry name" value="Glyco_trans_51"/>
</dbReference>
<dbReference type="InterPro" id="IPR036950">
    <property type="entry name" value="PBP_transglycosylase"/>
</dbReference>
<evidence type="ECO:0000259" key="12">
    <source>
        <dbReference type="Pfam" id="PF00912"/>
    </source>
</evidence>
<name>A0ABZ0YXZ5_9GAMM</name>
<dbReference type="HAMAP" id="MF_00766">
    <property type="entry name" value="PGT_MtgA"/>
    <property type="match status" value="1"/>
</dbReference>
<evidence type="ECO:0000256" key="9">
    <source>
        <dbReference type="ARBA" id="ARBA00023136"/>
    </source>
</evidence>
<keyword evidence="5 11" id="KW-0812">Transmembrane</keyword>
<evidence type="ECO:0000256" key="2">
    <source>
        <dbReference type="ARBA" id="ARBA00022519"/>
    </source>
</evidence>
<evidence type="ECO:0000256" key="11">
    <source>
        <dbReference type="HAMAP-Rule" id="MF_00766"/>
    </source>
</evidence>
<keyword evidence="6 11" id="KW-0133">Cell shape</keyword>
<keyword evidence="14" id="KW-1185">Reference proteome</keyword>
<comment type="catalytic activity">
    <reaction evidence="11">
        <text>[GlcNAc-(1-&gt;4)-Mur2Ac(oyl-L-Ala-gamma-D-Glu-L-Lys-D-Ala-D-Ala)](n)-di-trans,octa-cis-undecaprenyl diphosphate + beta-D-GlcNAc-(1-&gt;4)-Mur2Ac(oyl-L-Ala-gamma-D-Glu-L-Lys-D-Ala-D-Ala)-di-trans,octa-cis-undecaprenyl diphosphate = [GlcNAc-(1-&gt;4)-Mur2Ac(oyl-L-Ala-gamma-D-Glu-L-Lys-D-Ala-D-Ala)](n+1)-di-trans,octa-cis-undecaprenyl diphosphate + di-trans,octa-cis-undecaprenyl diphosphate + H(+)</text>
        <dbReference type="Rhea" id="RHEA:23708"/>
        <dbReference type="Rhea" id="RHEA-COMP:9602"/>
        <dbReference type="Rhea" id="RHEA-COMP:9603"/>
        <dbReference type="ChEBI" id="CHEBI:15378"/>
        <dbReference type="ChEBI" id="CHEBI:58405"/>
        <dbReference type="ChEBI" id="CHEBI:60033"/>
        <dbReference type="ChEBI" id="CHEBI:78435"/>
        <dbReference type="EC" id="2.4.99.28"/>
    </reaction>
</comment>
<dbReference type="EC" id="2.4.99.28" evidence="11"/>
<keyword evidence="3 11" id="KW-0328">Glycosyltransferase</keyword>
<evidence type="ECO:0000256" key="3">
    <source>
        <dbReference type="ARBA" id="ARBA00022676"/>
    </source>
</evidence>
<evidence type="ECO:0000256" key="4">
    <source>
        <dbReference type="ARBA" id="ARBA00022679"/>
    </source>
</evidence>
<keyword evidence="2 11" id="KW-0997">Cell inner membrane</keyword>
<evidence type="ECO:0000256" key="6">
    <source>
        <dbReference type="ARBA" id="ARBA00022960"/>
    </source>
</evidence>
<dbReference type="SUPFAM" id="SSF53955">
    <property type="entry name" value="Lysozyme-like"/>
    <property type="match status" value="1"/>
</dbReference>
<dbReference type="InterPro" id="IPR023346">
    <property type="entry name" value="Lysozyme-like_dom_sf"/>
</dbReference>
<dbReference type="NCBIfam" id="TIGR02070">
    <property type="entry name" value="mono_pep_trsgly"/>
    <property type="match status" value="1"/>
</dbReference>
<evidence type="ECO:0000256" key="10">
    <source>
        <dbReference type="ARBA" id="ARBA00023316"/>
    </source>
</evidence>
<comment type="similarity">
    <text evidence="11">Belongs to the glycosyltransferase 51 family.</text>
</comment>
<evidence type="ECO:0000256" key="1">
    <source>
        <dbReference type="ARBA" id="ARBA00022475"/>
    </source>
</evidence>
<dbReference type="InterPro" id="IPR011812">
    <property type="entry name" value="Pep_trsgly"/>
</dbReference>
<dbReference type="PANTHER" id="PTHR30400:SF0">
    <property type="entry name" value="BIOSYNTHETIC PEPTIDOGLYCAN TRANSGLYCOSYLASE"/>
    <property type="match status" value="1"/>
</dbReference>
<evidence type="ECO:0000313" key="14">
    <source>
        <dbReference type="Proteomes" id="UP001327459"/>
    </source>
</evidence>
<dbReference type="Proteomes" id="UP001327459">
    <property type="component" value="Chromosome"/>
</dbReference>
<dbReference type="EMBL" id="CP140153">
    <property type="protein sequence ID" value="WQH16264.1"/>
    <property type="molecule type" value="Genomic_DNA"/>
</dbReference>
<dbReference type="Pfam" id="PF00912">
    <property type="entry name" value="Transgly"/>
    <property type="match status" value="1"/>
</dbReference>
<evidence type="ECO:0000256" key="8">
    <source>
        <dbReference type="ARBA" id="ARBA00022989"/>
    </source>
</evidence>
<evidence type="ECO:0000256" key="7">
    <source>
        <dbReference type="ARBA" id="ARBA00022984"/>
    </source>
</evidence>
<protein>
    <recommendedName>
        <fullName evidence="11">Biosynthetic peptidoglycan transglycosylase</fullName>
        <ecNumber evidence="11">2.4.99.28</ecNumber>
    </recommendedName>
    <alternativeName>
        <fullName evidence="11">Glycan polymerase</fullName>
    </alternativeName>
    <alternativeName>
        <fullName evidence="11">Peptidoglycan glycosyltransferase MtgA</fullName>
        <shortName evidence="11">PGT</shortName>
    </alternativeName>
</protein>
<comment type="function">
    <text evidence="11">Peptidoglycan polymerase that catalyzes glycan chain elongation from lipid-linked precursors.</text>
</comment>